<sequence>MVSDVRQHISSLQREDALLERLIYRSKSQHRGTLHFRKLHQARRSLKLLRVAASDTFLSALDFHLEPAAKRRRNKNVASEPKEAVLNILWGVSRILHELNAPILGASKQMAGLLEQGRFMSYTLTVLSILARIRVLSFQLLLDCVSLYNLLAAELRTGNSLVTFNKLQRELPASLECKWDAERAQYNLVEAKANTEANWFVEDRPSKEVRGLRQAARISSSSEVLASGADVATNPQAPSQAAAEFLKFLDTPDASAIKSKKVAYVSVAKVTDPSPTEQASSSTPTNRSTDTLFNLLLSGRSTDSIF</sequence>
<dbReference type="Gramene" id="EFJ14870">
    <property type="protein sequence ID" value="EFJ14870"/>
    <property type="gene ID" value="SELMODRAFT_445706"/>
</dbReference>
<dbReference type="EMBL" id="GL377625">
    <property type="protein sequence ID" value="EFJ14870.1"/>
    <property type="molecule type" value="Genomic_DNA"/>
</dbReference>
<gene>
    <name evidence="3" type="ORF">SELMODRAFT_445706</name>
</gene>
<evidence type="ECO:0000259" key="2">
    <source>
        <dbReference type="Pfam" id="PF14780"/>
    </source>
</evidence>
<dbReference type="InParanoid" id="D8SKL5"/>
<feature type="domain" description="Nucleolus and neural progenitor protein-like N-terminal" evidence="2">
    <location>
        <begin position="11"/>
        <end position="151"/>
    </location>
</feature>
<dbReference type="KEGG" id="smo:SELMODRAFT_445706"/>
<dbReference type="Pfam" id="PF14780">
    <property type="entry name" value="NEPRO_N"/>
    <property type="match status" value="1"/>
</dbReference>
<dbReference type="STRING" id="88036.D8SKL5"/>
<accession>D8SKL5</accession>
<dbReference type="PANTHER" id="PTHR34786">
    <property type="entry name" value="OS09G0504900 PROTEIN"/>
    <property type="match status" value="1"/>
</dbReference>
<dbReference type="FunCoup" id="D8SKL5">
    <property type="interactions" value="344"/>
</dbReference>
<evidence type="ECO:0000313" key="3">
    <source>
        <dbReference type="EMBL" id="EFJ14870.1"/>
    </source>
</evidence>
<protein>
    <recommendedName>
        <fullName evidence="2">Nucleolus and neural progenitor protein-like N-terminal domain-containing protein</fullName>
    </recommendedName>
</protein>
<dbReference type="PANTHER" id="PTHR34786:SF1">
    <property type="entry name" value="OS09G0504900 PROTEIN"/>
    <property type="match status" value="1"/>
</dbReference>
<feature type="region of interest" description="Disordered" evidence="1">
    <location>
        <begin position="270"/>
        <end position="290"/>
    </location>
</feature>
<organism evidence="4">
    <name type="scientific">Selaginella moellendorffii</name>
    <name type="common">Spikemoss</name>
    <dbReference type="NCBI Taxonomy" id="88036"/>
    <lineage>
        <taxon>Eukaryota</taxon>
        <taxon>Viridiplantae</taxon>
        <taxon>Streptophyta</taxon>
        <taxon>Embryophyta</taxon>
        <taxon>Tracheophyta</taxon>
        <taxon>Lycopodiopsida</taxon>
        <taxon>Selaginellales</taxon>
        <taxon>Selaginellaceae</taxon>
        <taxon>Selaginella</taxon>
    </lineage>
</organism>
<feature type="compositionally biased region" description="Polar residues" evidence="1">
    <location>
        <begin position="273"/>
        <end position="290"/>
    </location>
</feature>
<dbReference type="OrthoDB" id="114080at2759"/>
<dbReference type="HOGENOM" id="CLU_910309_0_0_1"/>
<evidence type="ECO:0000313" key="4">
    <source>
        <dbReference type="Proteomes" id="UP000001514"/>
    </source>
</evidence>
<evidence type="ECO:0000256" key="1">
    <source>
        <dbReference type="SAM" id="MobiDB-lite"/>
    </source>
</evidence>
<proteinExistence type="predicted"/>
<keyword evidence="4" id="KW-1185">Reference proteome</keyword>
<dbReference type="InterPro" id="IPR027951">
    <property type="entry name" value="Nepro_N"/>
</dbReference>
<dbReference type="AlphaFoldDB" id="D8SKL5"/>
<name>D8SKL5_SELML</name>
<reference evidence="3 4" key="1">
    <citation type="journal article" date="2011" name="Science">
        <title>The Selaginella genome identifies genetic changes associated with the evolution of vascular plants.</title>
        <authorList>
            <person name="Banks J.A."/>
            <person name="Nishiyama T."/>
            <person name="Hasebe M."/>
            <person name="Bowman J.L."/>
            <person name="Gribskov M."/>
            <person name="dePamphilis C."/>
            <person name="Albert V.A."/>
            <person name="Aono N."/>
            <person name="Aoyama T."/>
            <person name="Ambrose B.A."/>
            <person name="Ashton N.W."/>
            <person name="Axtell M.J."/>
            <person name="Barker E."/>
            <person name="Barker M.S."/>
            <person name="Bennetzen J.L."/>
            <person name="Bonawitz N.D."/>
            <person name="Chapple C."/>
            <person name="Cheng C."/>
            <person name="Correa L.G."/>
            <person name="Dacre M."/>
            <person name="DeBarry J."/>
            <person name="Dreyer I."/>
            <person name="Elias M."/>
            <person name="Engstrom E.M."/>
            <person name="Estelle M."/>
            <person name="Feng L."/>
            <person name="Finet C."/>
            <person name="Floyd S.K."/>
            <person name="Frommer W.B."/>
            <person name="Fujita T."/>
            <person name="Gramzow L."/>
            <person name="Gutensohn M."/>
            <person name="Harholt J."/>
            <person name="Hattori M."/>
            <person name="Heyl A."/>
            <person name="Hirai T."/>
            <person name="Hiwatashi Y."/>
            <person name="Ishikawa M."/>
            <person name="Iwata M."/>
            <person name="Karol K.G."/>
            <person name="Koehler B."/>
            <person name="Kolukisaoglu U."/>
            <person name="Kubo M."/>
            <person name="Kurata T."/>
            <person name="Lalonde S."/>
            <person name="Li K."/>
            <person name="Li Y."/>
            <person name="Litt A."/>
            <person name="Lyons E."/>
            <person name="Manning G."/>
            <person name="Maruyama T."/>
            <person name="Michael T.P."/>
            <person name="Mikami K."/>
            <person name="Miyazaki S."/>
            <person name="Morinaga S."/>
            <person name="Murata T."/>
            <person name="Mueller-Roeber B."/>
            <person name="Nelson D.R."/>
            <person name="Obara M."/>
            <person name="Oguri Y."/>
            <person name="Olmstead R.G."/>
            <person name="Onodera N."/>
            <person name="Petersen B.L."/>
            <person name="Pils B."/>
            <person name="Prigge M."/>
            <person name="Rensing S.A."/>
            <person name="Riano-Pachon D.M."/>
            <person name="Roberts A.W."/>
            <person name="Sato Y."/>
            <person name="Scheller H.V."/>
            <person name="Schulz B."/>
            <person name="Schulz C."/>
            <person name="Shakirov E.V."/>
            <person name="Shibagaki N."/>
            <person name="Shinohara N."/>
            <person name="Shippen D.E."/>
            <person name="Soerensen I."/>
            <person name="Sotooka R."/>
            <person name="Sugimoto N."/>
            <person name="Sugita M."/>
            <person name="Sumikawa N."/>
            <person name="Tanurdzic M."/>
            <person name="Theissen G."/>
            <person name="Ulvskov P."/>
            <person name="Wakazuki S."/>
            <person name="Weng J.K."/>
            <person name="Willats W.W."/>
            <person name="Wipf D."/>
            <person name="Wolf P.G."/>
            <person name="Yang L."/>
            <person name="Zimmer A.D."/>
            <person name="Zhu Q."/>
            <person name="Mitros T."/>
            <person name="Hellsten U."/>
            <person name="Loque D."/>
            <person name="Otillar R."/>
            <person name="Salamov A."/>
            <person name="Schmutz J."/>
            <person name="Shapiro H."/>
            <person name="Lindquist E."/>
            <person name="Lucas S."/>
            <person name="Rokhsar D."/>
            <person name="Grigoriev I.V."/>
        </authorList>
    </citation>
    <scope>NUCLEOTIDE SEQUENCE [LARGE SCALE GENOMIC DNA]</scope>
</reference>
<dbReference type="Proteomes" id="UP000001514">
    <property type="component" value="Unassembled WGS sequence"/>
</dbReference>